<evidence type="ECO:0000313" key="7">
    <source>
        <dbReference type="Ensembl" id="ENSCCEP00000016549.1"/>
    </source>
</evidence>
<feature type="signal peptide" evidence="5">
    <location>
        <begin position="1"/>
        <end position="16"/>
    </location>
</feature>
<evidence type="ECO:0000256" key="2">
    <source>
        <dbReference type="ARBA" id="ARBA00022771"/>
    </source>
</evidence>
<dbReference type="SUPFAM" id="SSF57850">
    <property type="entry name" value="RING/U-box"/>
    <property type="match status" value="1"/>
</dbReference>
<organism evidence="7 8">
    <name type="scientific">Cyanistes caeruleus</name>
    <name type="common">Eurasian blue tit</name>
    <name type="synonym">Parus caeruleus</name>
    <dbReference type="NCBI Taxonomy" id="156563"/>
    <lineage>
        <taxon>Eukaryota</taxon>
        <taxon>Metazoa</taxon>
        <taxon>Chordata</taxon>
        <taxon>Craniata</taxon>
        <taxon>Vertebrata</taxon>
        <taxon>Euteleostomi</taxon>
        <taxon>Archelosauria</taxon>
        <taxon>Archosauria</taxon>
        <taxon>Dinosauria</taxon>
        <taxon>Saurischia</taxon>
        <taxon>Theropoda</taxon>
        <taxon>Coelurosauria</taxon>
        <taxon>Aves</taxon>
        <taxon>Neognathae</taxon>
        <taxon>Neoaves</taxon>
        <taxon>Telluraves</taxon>
        <taxon>Australaves</taxon>
        <taxon>Passeriformes</taxon>
        <taxon>Paridae</taxon>
        <taxon>Cyanistes</taxon>
    </lineage>
</organism>
<evidence type="ECO:0000256" key="5">
    <source>
        <dbReference type="SAM" id="SignalP"/>
    </source>
</evidence>
<dbReference type="PROSITE" id="PS50089">
    <property type="entry name" value="ZF_RING_2"/>
    <property type="match status" value="1"/>
</dbReference>
<keyword evidence="3" id="KW-0862">Zinc</keyword>
<dbReference type="GO" id="GO:0008270">
    <property type="term" value="F:zinc ion binding"/>
    <property type="evidence" value="ECO:0007669"/>
    <property type="project" value="UniProtKB-KW"/>
</dbReference>
<feature type="domain" description="RING-type" evidence="6">
    <location>
        <begin position="19"/>
        <end position="47"/>
    </location>
</feature>
<keyword evidence="2 4" id="KW-0863">Zinc-finger</keyword>
<dbReference type="PROSITE" id="PS00518">
    <property type="entry name" value="ZF_RING_1"/>
    <property type="match status" value="1"/>
</dbReference>
<dbReference type="InterPro" id="IPR013083">
    <property type="entry name" value="Znf_RING/FYVE/PHD"/>
</dbReference>
<dbReference type="Pfam" id="PF00097">
    <property type="entry name" value="zf-C3HC4"/>
    <property type="match status" value="1"/>
</dbReference>
<feature type="chain" id="PRO_5034983136" description="RING-type domain-containing protein" evidence="5">
    <location>
        <begin position="17"/>
        <end position="73"/>
    </location>
</feature>
<evidence type="ECO:0000313" key="8">
    <source>
        <dbReference type="Proteomes" id="UP000694410"/>
    </source>
</evidence>
<dbReference type="AlphaFoldDB" id="A0A8C0V2A4"/>
<dbReference type="InterPro" id="IPR001841">
    <property type="entry name" value="Znf_RING"/>
</dbReference>
<evidence type="ECO:0000256" key="1">
    <source>
        <dbReference type="ARBA" id="ARBA00022723"/>
    </source>
</evidence>
<sequence>MWTAWLLSADCISGLAFECPICLDTIEEETSVSWCRHTFCFPCILEWLCAPSAGSLSDTSSAKWETITMRYTR</sequence>
<reference evidence="7" key="2">
    <citation type="submission" date="2025-09" db="UniProtKB">
        <authorList>
            <consortium name="Ensembl"/>
        </authorList>
    </citation>
    <scope>IDENTIFICATION</scope>
</reference>
<protein>
    <recommendedName>
        <fullName evidence="6">RING-type domain-containing protein</fullName>
    </recommendedName>
</protein>
<dbReference type="InterPro" id="IPR018957">
    <property type="entry name" value="Znf_C3HC4_RING-type"/>
</dbReference>
<evidence type="ECO:0000256" key="3">
    <source>
        <dbReference type="ARBA" id="ARBA00022833"/>
    </source>
</evidence>
<accession>A0A8C0V2A4</accession>
<keyword evidence="8" id="KW-1185">Reference proteome</keyword>
<dbReference type="Ensembl" id="ENSCCET00000025588.1">
    <property type="protein sequence ID" value="ENSCCEP00000016549.1"/>
    <property type="gene ID" value="ENSCCEG00000015469.1"/>
</dbReference>
<reference evidence="7" key="1">
    <citation type="submission" date="2025-08" db="UniProtKB">
        <authorList>
            <consortium name="Ensembl"/>
        </authorList>
    </citation>
    <scope>IDENTIFICATION</scope>
</reference>
<dbReference type="Proteomes" id="UP000694410">
    <property type="component" value="Unplaced"/>
</dbReference>
<dbReference type="InterPro" id="IPR017907">
    <property type="entry name" value="Znf_RING_CS"/>
</dbReference>
<evidence type="ECO:0000256" key="4">
    <source>
        <dbReference type="PROSITE-ProRule" id="PRU00175"/>
    </source>
</evidence>
<proteinExistence type="predicted"/>
<keyword evidence="1" id="KW-0479">Metal-binding</keyword>
<keyword evidence="5" id="KW-0732">Signal</keyword>
<evidence type="ECO:0000259" key="6">
    <source>
        <dbReference type="PROSITE" id="PS50089"/>
    </source>
</evidence>
<name>A0A8C0V2A4_CYACU</name>
<dbReference type="Gene3D" id="3.30.40.10">
    <property type="entry name" value="Zinc/RING finger domain, C3HC4 (zinc finger)"/>
    <property type="match status" value="1"/>
</dbReference>